<dbReference type="GO" id="GO:0005524">
    <property type="term" value="F:ATP binding"/>
    <property type="evidence" value="ECO:0007669"/>
    <property type="project" value="UniProtKB-KW"/>
</dbReference>
<keyword evidence="3" id="KW-0067">ATP-binding</keyword>
<sequence length="333" mass="38053">MQNTHNNYSSGEFSLSHALPIGYCFNEFEIEEVISEGGFSIVYRAWDHRLKRTIAIKEYMPSILVVRRQDLKLNLRRASLKKRFQIGLHNFMHEAHLMTCFNHPCLPRFLRFWQQNSTAYIATPFYSGMTLKKLQTKRPKIINQNWIYNMLFPLLDAIDTLHQAGYLHCDISLDNILIQDDQLPILLDLGSARKATERLSDEKEVTISPGFTAVEQYTANEEGQQGPWTDIYSLGAVLHTLIVGTPPPVSIVRNIEDNYQPLSKLCPAGYSSSFLHVIDRTLKIKLSERPLSITELMTQIKASTIKTCRVPVLSYTRPNTFTAYVPPVSSNSE</sequence>
<dbReference type="PROSITE" id="PS50011">
    <property type="entry name" value="PROTEIN_KINASE_DOM"/>
    <property type="match status" value="1"/>
</dbReference>
<dbReference type="InterPro" id="IPR000719">
    <property type="entry name" value="Prot_kinase_dom"/>
</dbReference>
<dbReference type="PROSITE" id="PS00109">
    <property type="entry name" value="PROTEIN_KINASE_TYR"/>
    <property type="match status" value="1"/>
</dbReference>
<keyword evidence="5" id="KW-0418">Kinase</keyword>
<dbReference type="PANTHER" id="PTHR45832:SF22">
    <property type="entry name" value="SERINE_THREONINE-PROTEIN KINASE SAMKA-RELATED"/>
    <property type="match status" value="1"/>
</dbReference>
<dbReference type="InterPro" id="IPR011009">
    <property type="entry name" value="Kinase-like_dom_sf"/>
</dbReference>
<evidence type="ECO:0000256" key="3">
    <source>
        <dbReference type="ARBA" id="ARBA00022840"/>
    </source>
</evidence>
<dbReference type="SUPFAM" id="SSF56112">
    <property type="entry name" value="Protein kinase-like (PK-like)"/>
    <property type="match status" value="1"/>
</dbReference>
<accession>A0A077N4Q9</accession>
<comment type="caution">
    <text evidence="5">The sequence shown here is derived from an EMBL/GenBank/DDBJ whole genome shotgun (WGS) entry which is preliminary data.</text>
</comment>
<evidence type="ECO:0000256" key="2">
    <source>
        <dbReference type="ARBA" id="ARBA00022741"/>
    </source>
</evidence>
<organism evidence="5">
    <name type="scientific">Xenorhabdus bovienii str. puntauvense</name>
    <dbReference type="NCBI Taxonomy" id="1398201"/>
    <lineage>
        <taxon>Bacteria</taxon>
        <taxon>Pseudomonadati</taxon>
        <taxon>Pseudomonadota</taxon>
        <taxon>Gammaproteobacteria</taxon>
        <taxon>Enterobacterales</taxon>
        <taxon>Morganellaceae</taxon>
        <taxon>Xenorhabdus</taxon>
    </lineage>
</organism>
<dbReference type="Proteomes" id="UP000028511">
    <property type="component" value="Unassembled WGS sequence"/>
</dbReference>
<dbReference type="EMBL" id="CBSW010000166">
    <property type="protein sequence ID" value="CDG97121.1"/>
    <property type="molecule type" value="Genomic_DNA"/>
</dbReference>
<name>A0A077N4Q9_XENBV</name>
<dbReference type="GO" id="GO:0004672">
    <property type="term" value="F:protein kinase activity"/>
    <property type="evidence" value="ECO:0007669"/>
    <property type="project" value="InterPro"/>
</dbReference>
<gene>
    <name evidence="5" type="ORF">XBP1_2480013</name>
</gene>
<dbReference type="AlphaFoldDB" id="A0A077N4Q9"/>
<dbReference type="EC" id="2.7.10.-" evidence="5"/>
<dbReference type="PANTHER" id="PTHR45832">
    <property type="entry name" value="SERINE/THREONINE-PROTEIN KINASE SAMKA-RELATED-RELATED"/>
    <property type="match status" value="1"/>
</dbReference>
<proteinExistence type="inferred from homology"/>
<dbReference type="CDD" id="cd14014">
    <property type="entry name" value="STKc_PknB_like"/>
    <property type="match status" value="1"/>
</dbReference>
<keyword evidence="5" id="KW-0808">Transferase</keyword>
<reference evidence="5" key="1">
    <citation type="submission" date="2013-07" db="EMBL/GenBank/DDBJ databases">
        <title>Sub-species coevolution in mutualistic symbiosis.</title>
        <authorList>
            <person name="Murfin K."/>
            <person name="Klassen J."/>
            <person name="Lee M."/>
            <person name="Forst S."/>
            <person name="Stock P."/>
            <person name="Goodrich-Blair H."/>
        </authorList>
    </citation>
    <scope>NUCLEOTIDE SEQUENCE [LARGE SCALE GENOMIC DNA]</scope>
    <source>
        <strain evidence="5">Puntauvense</strain>
    </source>
</reference>
<dbReference type="RefSeq" id="WP_051862870.1">
    <property type="nucleotide sequence ID" value="NZ_CAWLWN010000210.1"/>
</dbReference>
<dbReference type="Pfam" id="PF00069">
    <property type="entry name" value="Pkinase"/>
    <property type="match status" value="1"/>
</dbReference>
<evidence type="ECO:0000259" key="4">
    <source>
        <dbReference type="PROSITE" id="PS50011"/>
    </source>
</evidence>
<dbReference type="InterPro" id="IPR008266">
    <property type="entry name" value="Tyr_kinase_AS"/>
</dbReference>
<evidence type="ECO:0000256" key="1">
    <source>
        <dbReference type="ARBA" id="ARBA00008874"/>
    </source>
</evidence>
<evidence type="ECO:0000313" key="5">
    <source>
        <dbReference type="EMBL" id="CDG97121.1"/>
    </source>
</evidence>
<keyword evidence="2" id="KW-0547">Nucleotide-binding</keyword>
<feature type="domain" description="Protein kinase" evidence="4">
    <location>
        <begin position="28"/>
        <end position="313"/>
    </location>
</feature>
<protein>
    <submittedName>
        <fullName evidence="5">Protein kinase</fullName>
        <ecNumber evidence="5">2.7.10.-</ecNumber>
    </submittedName>
</protein>
<dbReference type="Gene3D" id="1.10.510.10">
    <property type="entry name" value="Transferase(Phosphotransferase) domain 1"/>
    <property type="match status" value="1"/>
</dbReference>
<comment type="similarity">
    <text evidence="1">Belongs to the protein kinase superfamily. STE Ser/Thr protein kinase family. STE20 subfamily.</text>
</comment>
<dbReference type="InterPro" id="IPR051931">
    <property type="entry name" value="PAK3-like"/>
</dbReference>
<dbReference type="HOGENOM" id="CLU_000288_63_44_6"/>